<dbReference type="SUPFAM" id="SSF51161">
    <property type="entry name" value="Trimeric LpxA-like enzymes"/>
    <property type="match status" value="1"/>
</dbReference>
<evidence type="ECO:0000256" key="3">
    <source>
        <dbReference type="ARBA" id="ARBA00022737"/>
    </source>
</evidence>
<evidence type="ECO:0000256" key="4">
    <source>
        <dbReference type="ARBA" id="ARBA00023315"/>
    </source>
</evidence>
<dbReference type="Pfam" id="PF00132">
    <property type="entry name" value="Hexapep"/>
    <property type="match status" value="1"/>
</dbReference>
<comment type="similarity">
    <text evidence="1 5">Belongs to the transferase hexapeptide repeat family.</text>
</comment>
<dbReference type="EMBL" id="AEDY01000027">
    <property type="protein sequence ID" value="EFO54832.1"/>
    <property type="molecule type" value="Genomic_DNA"/>
</dbReference>
<dbReference type="Gene3D" id="2.160.10.10">
    <property type="entry name" value="Hexapeptide repeat proteins"/>
    <property type="match status" value="1"/>
</dbReference>
<dbReference type="InterPro" id="IPR011004">
    <property type="entry name" value="Trimer_LpxA-like_sf"/>
</dbReference>
<dbReference type="InterPro" id="IPR039369">
    <property type="entry name" value="LacA-like"/>
</dbReference>
<evidence type="ECO:0000256" key="1">
    <source>
        <dbReference type="ARBA" id="ARBA00007274"/>
    </source>
</evidence>
<dbReference type="GO" id="GO:0008925">
    <property type="term" value="F:maltose O-acetyltransferase activity"/>
    <property type="evidence" value="ECO:0007669"/>
    <property type="project" value="UniProtKB-EC"/>
</dbReference>
<dbReference type="Pfam" id="PF14602">
    <property type="entry name" value="Hexapep_2"/>
    <property type="match status" value="1"/>
</dbReference>
<evidence type="ECO:0000313" key="7">
    <source>
        <dbReference type="EMBL" id="EFO54832.1"/>
    </source>
</evidence>
<evidence type="ECO:0000256" key="2">
    <source>
        <dbReference type="ARBA" id="ARBA00022679"/>
    </source>
</evidence>
<keyword evidence="3" id="KW-0677">Repeat</keyword>
<evidence type="ECO:0000256" key="5">
    <source>
        <dbReference type="RuleBase" id="RU367021"/>
    </source>
</evidence>
<proteinExistence type="inferred from homology"/>
<dbReference type="InterPro" id="IPR001451">
    <property type="entry name" value="Hexapep"/>
</dbReference>
<feature type="domain" description="Maltose/galactoside acetyltransferase" evidence="6">
    <location>
        <begin position="17"/>
        <end position="69"/>
    </location>
</feature>
<comment type="caution">
    <text evidence="7">The sequence shown here is derived from an EMBL/GenBank/DDBJ whole genome shotgun (WGS) entry which is preliminary data.</text>
</comment>
<dbReference type="InterPro" id="IPR024688">
    <property type="entry name" value="Mac_dom"/>
</dbReference>
<protein>
    <recommendedName>
        <fullName evidence="5">Acetyltransferase</fullName>
        <ecNumber evidence="5">2.3.1.-</ecNumber>
    </recommendedName>
</protein>
<organism evidence="7">
    <name type="scientific">Streptococcus infantis SK1302</name>
    <dbReference type="NCBI Taxonomy" id="871237"/>
    <lineage>
        <taxon>Bacteria</taxon>
        <taxon>Bacillati</taxon>
        <taxon>Bacillota</taxon>
        <taxon>Bacilli</taxon>
        <taxon>Lactobacillales</taxon>
        <taxon>Streptococcaceae</taxon>
        <taxon>Streptococcus</taxon>
    </lineage>
</organism>
<gene>
    <name evidence="7" type="ORF">SIN_0534</name>
</gene>
<name>A0ABP2J5F1_9STRE</name>
<evidence type="ECO:0000259" key="6">
    <source>
        <dbReference type="SMART" id="SM01266"/>
    </source>
</evidence>
<accession>A0ABP2J5F1</accession>
<dbReference type="Pfam" id="PF12464">
    <property type="entry name" value="Mac"/>
    <property type="match status" value="1"/>
</dbReference>
<reference evidence="7" key="1">
    <citation type="submission" date="2010-09" db="EMBL/GenBank/DDBJ databases">
        <authorList>
            <person name="Daugherty S.C."/>
            <person name="Kilian M."/>
            <person name="Tettelin H."/>
        </authorList>
    </citation>
    <scope>NUCLEOTIDE SEQUENCE [LARGE SCALE GENOMIC DNA]</scope>
    <source>
        <strain evidence="7">SK1302</strain>
    </source>
</reference>
<dbReference type="PANTHER" id="PTHR43017">
    <property type="entry name" value="GALACTOSIDE O-ACETYLTRANSFERASE"/>
    <property type="match status" value="1"/>
</dbReference>
<keyword evidence="2 5" id="KW-0808">Transferase</keyword>
<dbReference type="SMART" id="SM01266">
    <property type="entry name" value="Mac"/>
    <property type="match status" value="1"/>
</dbReference>
<dbReference type="PANTHER" id="PTHR43017:SF1">
    <property type="entry name" value="ACETYLTRANSFERASE YJL218W-RELATED"/>
    <property type="match status" value="1"/>
</dbReference>
<dbReference type="EC" id="2.3.1.-" evidence="5"/>
<dbReference type="CDD" id="cd03357">
    <property type="entry name" value="LbH_MAT_GAT"/>
    <property type="match status" value="1"/>
</dbReference>
<sequence>MLQSSKKARKLKHENRISKMIAGEPYHPFDPDLRSLAQTARQKQATFNEEVDPVKGMEIIKGWFGSTGENLYINTRLMVDYGVNIHLGENFYSNWNLTMLDVCPITIGDNAMIGPNCQFLTPLHPLDPDERNSGLEFGKPITIGKNFWAGGGVIVLPGVTLGDNVVAGAGAVITKSFGDNVVLAGNPARVIKEIPVKGN</sequence>
<keyword evidence="4 5" id="KW-0012">Acyltransferase</keyword>